<dbReference type="PATRIC" id="fig|908937.9.peg.2702"/>
<name>L0JHK2_PREDD</name>
<organism evidence="2 3">
    <name type="scientific">Prevotella dentalis (strain ATCC 49559 / DSM 3688 / JCM 13448 / NCTC 12043 / ES 2772)</name>
    <name type="common">Mitsuokella dentalis</name>
    <dbReference type="NCBI Taxonomy" id="908937"/>
    <lineage>
        <taxon>Bacteria</taxon>
        <taxon>Pseudomonadati</taxon>
        <taxon>Bacteroidota</taxon>
        <taxon>Bacteroidia</taxon>
        <taxon>Bacteroidales</taxon>
        <taxon>Prevotellaceae</taxon>
        <taxon>Prevotella</taxon>
    </lineage>
</organism>
<keyword evidence="1" id="KW-0812">Transmembrane</keyword>
<feature type="transmembrane region" description="Helical" evidence="1">
    <location>
        <begin position="6"/>
        <end position="27"/>
    </location>
</feature>
<dbReference type="EMBL" id="CP003369">
    <property type="protein sequence ID" value="AGB29791.1"/>
    <property type="molecule type" value="Genomic_DNA"/>
</dbReference>
<keyword evidence="1" id="KW-0472">Membrane</keyword>
<dbReference type="Proteomes" id="UP000010862">
    <property type="component" value="Chromosome 2"/>
</dbReference>
<evidence type="ECO:0000313" key="2">
    <source>
        <dbReference type="EMBL" id="AGB29791.1"/>
    </source>
</evidence>
<evidence type="ECO:0000256" key="1">
    <source>
        <dbReference type="SAM" id="Phobius"/>
    </source>
</evidence>
<keyword evidence="3" id="KW-1185">Reference proteome</keyword>
<accession>L0JHK2</accession>
<sequence length="36" mass="4326">MNKILHIIVVLLIYHLMKSLMVFYLIVQNQRIISLD</sequence>
<dbReference type="AlphaFoldDB" id="L0JHK2"/>
<keyword evidence="1" id="KW-1133">Transmembrane helix</keyword>
<reference evidence="2" key="1">
    <citation type="submission" date="2012-02" db="EMBL/GenBank/DDBJ databases">
        <title>Complete sequence of chromosome 2 of Prevotella dentalis DSM 3688.</title>
        <authorList>
            <consortium name="US DOE Joint Genome Institute (JGI-PGF)"/>
            <person name="Lucas S."/>
            <person name="Copeland A."/>
            <person name="Lapidus A."/>
            <person name="Glavina del Rio T."/>
            <person name="Dalin E."/>
            <person name="Tice H."/>
            <person name="Bruce D."/>
            <person name="Goodwin L."/>
            <person name="Pitluck S."/>
            <person name="Peters L."/>
            <person name="Mikhailova N."/>
            <person name="Chertkov O."/>
            <person name="Kyrpides N."/>
            <person name="Mavromatis K."/>
            <person name="Ivanova N."/>
            <person name="Brettin T."/>
            <person name="Detter J.C."/>
            <person name="Han C."/>
            <person name="Larimer F."/>
            <person name="Land M."/>
            <person name="Hauser L."/>
            <person name="Markowitz V."/>
            <person name="Cheng J.-F."/>
            <person name="Hugenholtz P."/>
            <person name="Woyke T."/>
            <person name="Wu D."/>
            <person name="Gronow S."/>
            <person name="Wellnitz S."/>
            <person name="Brambilla E."/>
            <person name="Klenk H.-P."/>
            <person name="Eisen J.A."/>
        </authorList>
    </citation>
    <scope>NUCLEOTIDE SEQUENCE [LARGE SCALE GENOMIC DNA]</scope>
    <source>
        <strain evidence="2">DSM 3688</strain>
    </source>
</reference>
<gene>
    <name evidence="2" type="ordered locus">Prede_2552</name>
</gene>
<proteinExistence type="predicted"/>
<evidence type="ECO:0000313" key="3">
    <source>
        <dbReference type="Proteomes" id="UP000010862"/>
    </source>
</evidence>
<dbReference type="HOGENOM" id="CLU_3357704_0_0_10"/>
<dbReference type="KEGG" id="pdt:Prede_2552"/>
<protein>
    <submittedName>
        <fullName evidence="2">Uncharacterized protein</fullName>
    </submittedName>
</protein>